<dbReference type="InterPro" id="IPR050263">
    <property type="entry name" value="Bact_Fimbrial_Adh_Pro"/>
</dbReference>
<dbReference type="GO" id="GO:0043709">
    <property type="term" value="P:cell adhesion involved in single-species biofilm formation"/>
    <property type="evidence" value="ECO:0007669"/>
    <property type="project" value="TreeGrafter"/>
</dbReference>
<feature type="chain" id="PRO_5031076172" evidence="1">
    <location>
        <begin position="23"/>
        <end position="175"/>
    </location>
</feature>
<feature type="signal peptide" evidence="1">
    <location>
        <begin position="1"/>
        <end position="22"/>
    </location>
</feature>
<evidence type="ECO:0000256" key="1">
    <source>
        <dbReference type="SAM" id="SignalP"/>
    </source>
</evidence>
<dbReference type="SUPFAM" id="SSF49401">
    <property type="entry name" value="Bacterial adhesins"/>
    <property type="match status" value="1"/>
</dbReference>
<reference evidence="3 4" key="1">
    <citation type="submission" date="2021-01" db="EMBL/GenBank/DDBJ databases">
        <title>Chromosome sequence of Serratia proteamaculans strain 94 rif-r, isolated from spoiled beef.</title>
        <authorList>
            <person name="Zaytseva Y.V."/>
            <person name="Iablokov S.N."/>
            <person name="Klyukina A."/>
        </authorList>
    </citation>
    <scope>NUCLEOTIDE SEQUENCE [LARGE SCALE GENOMIC DNA]</scope>
    <source>
        <strain evidence="3 4">94 rif-r</strain>
    </source>
</reference>
<dbReference type="GO" id="GO:0009289">
    <property type="term" value="C:pilus"/>
    <property type="evidence" value="ECO:0007669"/>
    <property type="project" value="InterPro"/>
</dbReference>
<proteinExistence type="predicted"/>
<dbReference type="RefSeq" id="WP_207976071.1">
    <property type="nucleotide sequence ID" value="NZ_CBCPIU010000013.1"/>
</dbReference>
<name>A0A7U0N7X1_SERPR</name>
<evidence type="ECO:0000259" key="2">
    <source>
        <dbReference type="Pfam" id="PF00419"/>
    </source>
</evidence>
<keyword evidence="1" id="KW-0732">Signal</keyword>
<organism evidence="3 4">
    <name type="scientific">Serratia proteamaculans</name>
    <dbReference type="NCBI Taxonomy" id="28151"/>
    <lineage>
        <taxon>Bacteria</taxon>
        <taxon>Pseudomonadati</taxon>
        <taxon>Pseudomonadota</taxon>
        <taxon>Gammaproteobacteria</taxon>
        <taxon>Enterobacterales</taxon>
        <taxon>Yersiniaceae</taxon>
        <taxon>Serratia</taxon>
    </lineage>
</organism>
<dbReference type="Pfam" id="PF00419">
    <property type="entry name" value="Fimbrial"/>
    <property type="match status" value="1"/>
</dbReference>
<protein>
    <submittedName>
        <fullName evidence="3">Type 1 fimbrial protein</fullName>
    </submittedName>
</protein>
<dbReference type="GeneID" id="83698063"/>
<dbReference type="Proteomes" id="UP000596176">
    <property type="component" value="Chromosome"/>
</dbReference>
<dbReference type="InterPro" id="IPR008966">
    <property type="entry name" value="Adhesion_dom_sf"/>
</dbReference>
<sequence length="175" mass="18060">MSKRRRVLAGLLACGLASGVQAATDMKLHGTLVAEPCVVAAGDDQVLLDFGELTNKDLYSTGRTKGKAFQLRLTGCDPAIAKDARVTFSGTESSKLPGLLALDAASLAGGVAIGLETPAGVALALDKASEKYPLKVGSTVIDLQAYVRAEPQAITDKSLTLGSFSTAATFTLDYP</sequence>
<dbReference type="EMBL" id="CP068391">
    <property type="protein sequence ID" value="QQX54160.1"/>
    <property type="molecule type" value="Genomic_DNA"/>
</dbReference>
<gene>
    <name evidence="3" type="ORF">JKX24_03815</name>
</gene>
<feature type="domain" description="Fimbrial-type adhesion" evidence="2">
    <location>
        <begin position="27"/>
        <end position="174"/>
    </location>
</feature>
<dbReference type="AlphaFoldDB" id="A0A7U0N7X1"/>
<accession>A0A7U0N7X1</accession>
<dbReference type="PANTHER" id="PTHR33420:SF26">
    <property type="entry name" value="FIMBRIAL SUBUNIT"/>
    <property type="match status" value="1"/>
</dbReference>
<evidence type="ECO:0000313" key="4">
    <source>
        <dbReference type="Proteomes" id="UP000596176"/>
    </source>
</evidence>
<dbReference type="PANTHER" id="PTHR33420">
    <property type="entry name" value="FIMBRIAL SUBUNIT ELFA-RELATED"/>
    <property type="match status" value="1"/>
</dbReference>
<dbReference type="InterPro" id="IPR000259">
    <property type="entry name" value="Adhesion_dom_fimbrial"/>
</dbReference>
<dbReference type="InterPro" id="IPR036937">
    <property type="entry name" value="Adhesion_dom_fimbrial_sf"/>
</dbReference>
<dbReference type="Gene3D" id="2.60.40.1090">
    <property type="entry name" value="Fimbrial-type adhesion domain"/>
    <property type="match status" value="1"/>
</dbReference>
<evidence type="ECO:0000313" key="3">
    <source>
        <dbReference type="EMBL" id="QQX54160.1"/>
    </source>
</evidence>